<evidence type="ECO:0000313" key="1">
    <source>
        <dbReference type="EMBL" id="KAI3366499.1"/>
    </source>
</evidence>
<keyword evidence="2" id="KW-1185">Reference proteome</keyword>
<sequence>MSRSIHQRHVAPQTVQELADALVQVWEEIPQETIRHLIRSMPRRCREPNSNWLTFHSHSSLNLGLLASSLNPADGPPGVTFLVQPREGLWTSKRSRRLGHLGCLRCPSIIVGLLRGPTFAARFLWGLSACLPRGSASSCLPRVSIFAVGPPEGSSLCLRGSASTIGLLKGERGFGFVFATGLQRGSASAVGLLRGSASANFTAAGCPKGSASVSSPEGSAYAISCQLRASAPIAGPLTVPAPASGLVPASCLLGNLPILQDTPPEGSCSDSAPALRFFVDTCSRIPPPDPLRPP</sequence>
<evidence type="ECO:0000313" key="2">
    <source>
        <dbReference type="Proteomes" id="UP000831701"/>
    </source>
</evidence>
<gene>
    <name evidence="1" type="ORF">L3Q82_000634</name>
</gene>
<dbReference type="Proteomes" id="UP000831701">
    <property type="component" value="Chromosome 10"/>
</dbReference>
<dbReference type="EMBL" id="CM041540">
    <property type="protein sequence ID" value="KAI3366499.1"/>
    <property type="molecule type" value="Genomic_DNA"/>
</dbReference>
<protein>
    <submittedName>
        <fullName evidence="1">Uncharacterized protein</fullName>
    </submittedName>
</protein>
<organism evidence="1 2">
    <name type="scientific">Scortum barcoo</name>
    <name type="common">barcoo grunter</name>
    <dbReference type="NCBI Taxonomy" id="214431"/>
    <lineage>
        <taxon>Eukaryota</taxon>
        <taxon>Metazoa</taxon>
        <taxon>Chordata</taxon>
        <taxon>Craniata</taxon>
        <taxon>Vertebrata</taxon>
        <taxon>Euteleostomi</taxon>
        <taxon>Actinopterygii</taxon>
        <taxon>Neopterygii</taxon>
        <taxon>Teleostei</taxon>
        <taxon>Neoteleostei</taxon>
        <taxon>Acanthomorphata</taxon>
        <taxon>Eupercaria</taxon>
        <taxon>Centrarchiformes</taxon>
        <taxon>Terapontoidei</taxon>
        <taxon>Terapontidae</taxon>
        <taxon>Scortum</taxon>
    </lineage>
</organism>
<proteinExistence type="predicted"/>
<comment type="caution">
    <text evidence="1">The sequence shown here is derived from an EMBL/GenBank/DDBJ whole genome shotgun (WGS) entry which is preliminary data.</text>
</comment>
<accession>A0ACB8WFC7</accession>
<reference evidence="1" key="1">
    <citation type="submission" date="2022-04" db="EMBL/GenBank/DDBJ databases">
        <title>Jade perch genome.</title>
        <authorList>
            <person name="Chao B."/>
        </authorList>
    </citation>
    <scope>NUCLEOTIDE SEQUENCE</scope>
    <source>
        <strain evidence="1">CB-2022</strain>
    </source>
</reference>
<name>A0ACB8WFC7_9TELE</name>